<dbReference type="Proteomes" id="UP000186309">
    <property type="component" value="Chromosome"/>
</dbReference>
<evidence type="ECO:0000259" key="1">
    <source>
        <dbReference type="PROSITE" id="PS51186"/>
    </source>
</evidence>
<dbReference type="InterPro" id="IPR016181">
    <property type="entry name" value="Acyl_CoA_acyltransferase"/>
</dbReference>
<dbReference type="GO" id="GO:0016747">
    <property type="term" value="F:acyltransferase activity, transferring groups other than amino-acyl groups"/>
    <property type="evidence" value="ECO:0007669"/>
    <property type="project" value="InterPro"/>
</dbReference>
<dbReference type="KEGG" id="pbor:BSF38_03223"/>
<dbReference type="SUPFAM" id="SSF55729">
    <property type="entry name" value="Acyl-CoA N-acyltransferases (Nat)"/>
    <property type="match status" value="1"/>
</dbReference>
<feature type="domain" description="N-acetyltransferase" evidence="1">
    <location>
        <begin position="178"/>
        <end position="397"/>
    </location>
</feature>
<protein>
    <recommendedName>
        <fullName evidence="1">N-acetyltransferase domain-containing protein</fullName>
    </recommendedName>
</protein>
<reference evidence="3" key="1">
    <citation type="submission" date="2016-12" db="EMBL/GenBank/DDBJ databases">
        <title>Comparative genomics of four Isosphaeraceae planctomycetes: a common pool of plasmids and glycoside hydrolase genes.</title>
        <authorList>
            <person name="Ivanova A."/>
        </authorList>
    </citation>
    <scope>NUCLEOTIDE SEQUENCE [LARGE SCALE GENOMIC DNA]</scope>
    <source>
        <strain evidence="3">PX4</strain>
    </source>
</reference>
<sequence length="433" mass="47471">MTRLIEVEPASAGLQTFRVALIFLIHDPALLKSIAPDEGDFCDRSPVEDHGEIFRFPAESVGDEEDLRKRLAVFRAQERPGQFLLISDLLAVRDPKLGMVESDLTRWVRDMFRTSHHLCGLVSLTEPPGARVSDVDASIPRDADRAALCRAIVRVATGLRLKAKPPVRADAASAAAAVHVEAVQSLEQLRDCFALRKKVYGLLGYLPDKITNDKSGLEMDCYDIGAVHFAAMRGREVVGTARLVTQLPADLGRSDEYSIDAITTCMKHRDWAERIALKAGGAVRDRATSPCFMQLPILQSSDFSDRWPEMLQLTSSGAELSRVVVAPACRGLRVSKSLVKIVEAKACQLNIQIVLLECIPSHVDMYSSYGFRPIGGGTHVRSSDLDQFAVGMWFRFDAANRSATAAEDLLGKIKMQLAPGFGPIDVRDGRISG</sequence>
<name>A0A1U7CS24_9BACT</name>
<evidence type="ECO:0000313" key="2">
    <source>
        <dbReference type="EMBL" id="APW61696.1"/>
    </source>
</evidence>
<dbReference type="InterPro" id="IPR000182">
    <property type="entry name" value="GNAT_dom"/>
</dbReference>
<accession>A0A1U7CS24</accession>
<dbReference type="Pfam" id="PF13673">
    <property type="entry name" value="Acetyltransf_10"/>
    <property type="match status" value="1"/>
</dbReference>
<gene>
    <name evidence="2" type="ORF">BSF38_03223</name>
</gene>
<dbReference type="RefSeq" id="WP_145952159.1">
    <property type="nucleotide sequence ID" value="NZ_CP019082.1"/>
</dbReference>
<dbReference type="AlphaFoldDB" id="A0A1U7CS24"/>
<dbReference type="PROSITE" id="PS51186">
    <property type="entry name" value="GNAT"/>
    <property type="match status" value="1"/>
</dbReference>
<evidence type="ECO:0000313" key="3">
    <source>
        <dbReference type="Proteomes" id="UP000186309"/>
    </source>
</evidence>
<keyword evidence="3" id="KW-1185">Reference proteome</keyword>
<dbReference type="OrthoDB" id="292901at2"/>
<dbReference type="STRING" id="1387353.BSF38_03223"/>
<organism evidence="2 3">
    <name type="scientific">Paludisphaera borealis</name>
    <dbReference type="NCBI Taxonomy" id="1387353"/>
    <lineage>
        <taxon>Bacteria</taxon>
        <taxon>Pseudomonadati</taxon>
        <taxon>Planctomycetota</taxon>
        <taxon>Planctomycetia</taxon>
        <taxon>Isosphaerales</taxon>
        <taxon>Isosphaeraceae</taxon>
        <taxon>Paludisphaera</taxon>
    </lineage>
</organism>
<dbReference type="EMBL" id="CP019082">
    <property type="protein sequence ID" value="APW61696.1"/>
    <property type="molecule type" value="Genomic_DNA"/>
</dbReference>
<dbReference type="Gene3D" id="3.40.630.30">
    <property type="match status" value="1"/>
</dbReference>
<proteinExistence type="predicted"/>